<reference evidence="2" key="1">
    <citation type="journal article" date="2012" name="Nature">
        <title>The oyster genome reveals stress adaptation and complexity of shell formation.</title>
        <authorList>
            <person name="Zhang G."/>
            <person name="Fang X."/>
            <person name="Guo X."/>
            <person name="Li L."/>
            <person name="Luo R."/>
            <person name="Xu F."/>
            <person name="Yang P."/>
            <person name="Zhang L."/>
            <person name="Wang X."/>
            <person name="Qi H."/>
            <person name="Xiong Z."/>
            <person name="Que H."/>
            <person name="Xie Y."/>
            <person name="Holland P.W."/>
            <person name="Paps J."/>
            <person name="Zhu Y."/>
            <person name="Wu F."/>
            <person name="Chen Y."/>
            <person name="Wang J."/>
            <person name="Peng C."/>
            <person name="Meng J."/>
            <person name="Yang L."/>
            <person name="Liu J."/>
            <person name="Wen B."/>
            <person name="Zhang N."/>
            <person name="Huang Z."/>
            <person name="Zhu Q."/>
            <person name="Feng Y."/>
            <person name="Mount A."/>
            <person name="Hedgecock D."/>
            <person name="Xu Z."/>
            <person name="Liu Y."/>
            <person name="Domazet-Loso T."/>
            <person name="Du Y."/>
            <person name="Sun X."/>
            <person name="Zhang S."/>
            <person name="Liu B."/>
            <person name="Cheng P."/>
            <person name="Jiang X."/>
            <person name="Li J."/>
            <person name="Fan D."/>
            <person name="Wang W."/>
            <person name="Fu W."/>
            <person name="Wang T."/>
            <person name="Wang B."/>
            <person name="Zhang J."/>
            <person name="Peng Z."/>
            <person name="Li Y."/>
            <person name="Li N."/>
            <person name="Wang J."/>
            <person name="Chen M."/>
            <person name="He Y."/>
            <person name="Tan F."/>
            <person name="Song X."/>
            <person name="Zheng Q."/>
            <person name="Huang R."/>
            <person name="Yang H."/>
            <person name="Du X."/>
            <person name="Chen L."/>
            <person name="Yang M."/>
            <person name="Gaffney P.M."/>
            <person name="Wang S."/>
            <person name="Luo L."/>
            <person name="She Z."/>
            <person name="Ming Y."/>
            <person name="Huang W."/>
            <person name="Zhang S."/>
            <person name="Huang B."/>
            <person name="Zhang Y."/>
            <person name="Qu T."/>
            <person name="Ni P."/>
            <person name="Miao G."/>
            <person name="Wang J."/>
            <person name="Wang Q."/>
            <person name="Steinberg C.E."/>
            <person name="Wang H."/>
            <person name="Li N."/>
            <person name="Qian L."/>
            <person name="Zhang G."/>
            <person name="Li Y."/>
            <person name="Yang H."/>
            <person name="Liu X."/>
            <person name="Wang J."/>
            <person name="Yin Y."/>
            <person name="Wang J."/>
        </authorList>
    </citation>
    <scope>NUCLEOTIDE SEQUENCE [LARGE SCALE GENOMIC DNA]</scope>
    <source>
        <strain evidence="2">05x7-T-G4-1.051#20</strain>
    </source>
</reference>
<feature type="compositionally biased region" description="Low complexity" evidence="1">
    <location>
        <begin position="84"/>
        <end position="104"/>
    </location>
</feature>
<dbReference type="EMBL" id="JH816168">
    <property type="protein sequence ID" value="EKC41826.1"/>
    <property type="molecule type" value="Genomic_DNA"/>
</dbReference>
<feature type="region of interest" description="Disordered" evidence="1">
    <location>
        <begin position="247"/>
        <end position="271"/>
    </location>
</feature>
<organism evidence="2">
    <name type="scientific">Magallana gigas</name>
    <name type="common">Pacific oyster</name>
    <name type="synonym">Crassostrea gigas</name>
    <dbReference type="NCBI Taxonomy" id="29159"/>
    <lineage>
        <taxon>Eukaryota</taxon>
        <taxon>Metazoa</taxon>
        <taxon>Spiralia</taxon>
        <taxon>Lophotrochozoa</taxon>
        <taxon>Mollusca</taxon>
        <taxon>Bivalvia</taxon>
        <taxon>Autobranchia</taxon>
        <taxon>Pteriomorphia</taxon>
        <taxon>Ostreida</taxon>
        <taxon>Ostreoidea</taxon>
        <taxon>Ostreidae</taxon>
        <taxon>Magallana</taxon>
    </lineage>
</organism>
<feature type="region of interest" description="Disordered" evidence="1">
    <location>
        <begin position="1"/>
        <end position="212"/>
    </location>
</feature>
<gene>
    <name evidence="2" type="ORF">CGI_10026444</name>
</gene>
<dbReference type="InParanoid" id="K1S344"/>
<dbReference type="AlphaFoldDB" id="K1S344"/>
<feature type="compositionally biased region" description="Acidic residues" evidence="1">
    <location>
        <begin position="54"/>
        <end position="63"/>
    </location>
</feature>
<proteinExistence type="predicted"/>
<feature type="compositionally biased region" description="Polar residues" evidence="1">
    <location>
        <begin position="198"/>
        <end position="212"/>
    </location>
</feature>
<feature type="compositionally biased region" description="Polar residues" evidence="1">
    <location>
        <begin position="262"/>
        <end position="271"/>
    </location>
</feature>
<dbReference type="HOGENOM" id="CLU_1027608_0_0_1"/>
<protein>
    <submittedName>
        <fullName evidence="2">Uncharacterized protein</fullName>
    </submittedName>
</protein>
<accession>K1S344</accession>
<evidence type="ECO:0000256" key="1">
    <source>
        <dbReference type="SAM" id="MobiDB-lite"/>
    </source>
</evidence>
<sequence length="271" mass="28830">MMMDPGGSRKSSVSDAELFGNGSEEPPIPLKRSISGEGKKRQNQFRTSKNEKEFEVEDTDDVFLEAGCNGGEIKKSGTGRSKSDSVLSGVVLSGSSTNSNGDLESSVHSEESPEVVPREHSLSMSPGKKTEKSSDGSVGEGEENQSIVGPLTAVTSKTNKPGIKRSVSFQDDLLQNRDDKSTESRRKEYRMSSGYGTGSNTSLQSQASTGTISNYKVLARKVEETRGSGLSLMYEGDKNSVRLVRKGGGVQQGNGLSMGRVDQSSGNVDNG</sequence>
<evidence type="ECO:0000313" key="2">
    <source>
        <dbReference type="EMBL" id="EKC41826.1"/>
    </source>
</evidence>
<feature type="compositionally biased region" description="Basic and acidic residues" evidence="1">
    <location>
        <begin position="174"/>
        <end position="190"/>
    </location>
</feature>
<name>K1S344_MAGGI</name>
<feature type="compositionally biased region" description="Basic and acidic residues" evidence="1">
    <location>
        <begin position="105"/>
        <end position="121"/>
    </location>
</feature>